<dbReference type="PANTHER" id="PTHR45453:SF1">
    <property type="entry name" value="PHOSPHATE REGULON SENSOR PROTEIN PHOR"/>
    <property type="match status" value="1"/>
</dbReference>
<dbReference type="InterPro" id="IPR004358">
    <property type="entry name" value="Sig_transdc_His_kin-like_C"/>
</dbReference>
<evidence type="ECO:0000256" key="18">
    <source>
        <dbReference type="SAM" id="MobiDB-lite"/>
    </source>
</evidence>
<dbReference type="Proteomes" id="UP000565262">
    <property type="component" value="Unassembled WGS sequence"/>
</dbReference>
<keyword evidence="13" id="KW-0067">ATP-binding</keyword>
<dbReference type="InterPro" id="IPR050351">
    <property type="entry name" value="BphY/WalK/GraS-like"/>
</dbReference>
<keyword evidence="11" id="KW-0547">Nucleotide-binding</keyword>
<dbReference type="Gene3D" id="3.30.565.10">
    <property type="entry name" value="Histidine kinase-like ATPase, C-terminal domain"/>
    <property type="match status" value="1"/>
</dbReference>
<keyword evidence="7" id="KW-0597">Phosphoprotein</keyword>
<comment type="subcellular location">
    <subcellularLocation>
        <location evidence="2">Cell membrane</location>
    </subcellularLocation>
</comment>
<comment type="function">
    <text evidence="17">Member of the two-component regulatory system PhoR/PhoB involved in the phosphate regulon genes expression. PhoR may function as a membrane-associated protein kinase that phosphorylates PhoB in response to environmental signals.</text>
</comment>
<dbReference type="AlphaFoldDB" id="A0A839IVC4"/>
<proteinExistence type="predicted"/>
<dbReference type="Gene3D" id="1.10.287.130">
    <property type="match status" value="1"/>
</dbReference>
<keyword evidence="15" id="KW-0902">Two-component regulatory system</keyword>
<comment type="catalytic activity">
    <reaction evidence="1">
        <text>ATP + protein L-histidine = ADP + protein N-phospho-L-histidine.</text>
        <dbReference type="EC" id="2.7.13.3"/>
    </reaction>
</comment>
<keyword evidence="10 19" id="KW-0812">Transmembrane</keyword>
<dbReference type="GO" id="GO:0005524">
    <property type="term" value="F:ATP binding"/>
    <property type="evidence" value="ECO:0007669"/>
    <property type="project" value="UniProtKB-KW"/>
</dbReference>
<dbReference type="InterPro" id="IPR003594">
    <property type="entry name" value="HATPase_dom"/>
</dbReference>
<dbReference type="InterPro" id="IPR003661">
    <property type="entry name" value="HisK_dim/P_dom"/>
</dbReference>
<dbReference type="NCBIfam" id="TIGR02966">
    <property type="entry name" value="phoR_proteo"/>
    <property type="match status" value="1"/>
</dbReference>
<comment type="caution">
    <text evidence="22">The sequence shown here is derived from an EMBL/GenBank/DDBJ whole genome shotgun (WGS) entry which is preliminary data.</text>
</comment>
<dbReference type="GO" id="GO:0006817">
    <property type="term" value="P:phosphate ion transport"/>
    <property type="evidence" value="ECO:0007669"/>
    <property type="project" value="UniProtKB-KW"/>
</dbReference>
<evidence type="ECO:0000256" key="16">
    <source>
        <dbReference type="ARBA" id="ARBA00023136"/>
    </source>
</evidence>
<dbReference type="CDD" id="cd00130">
    <property type="entry name" value="PAS"/>
    <property type="match status" value="1"/>
</dbReference>
<dbReference type="Pfam" id="PF02518">
    <property type="entry name" value="HATPase_c"/>
    <property type="match status" value="1"/>
</dbReference>
<accession>A0A839IVC4</accession>
<keyword evidence="8" id="KW-0592">Phosphate transport</keyword>
<dbReference type="PRINTS" id="PR00344">
    <property type="entry name" value="BCTRLSENSOR"/>
</dbReference>
<keyword evidence="23" id="KW-1185">Reference proteome</keyword>
<dbReference type="SUPFAM" id="SSF55785">
    <property type="entry name" value="PYP-like sensor domain (PAS domain)"/>
    <property type="match status" value="1"/>
</dbReference>
<dbReference type="CDD" id="cd00082">
    <property type="entry name" value="HisKA"/>
    <property type="match status" value="1"/>
</dbReference>
<evidence type="ECO:0000256" key="9">
    <source>
        <dbReference type="ARBA" id="ARBA00022679"/>
    </source>
</evidence>
<keyword evidence="6" id="KW-1003">Cell membrane</keyword>
<dbReference type="FunFam" id="3.30.565.10:FF:000006">
    <property type="entry name" value="Sensor histidine kinase WalK"/>
    <property type="match status" value="1"/>
</dbReference>
<reference evidence="22 23" key="1">
    <citation type="submission" date="2020-08" db="EMBL/GenBank/DDBJ databases">
        <title>Oceanospirillum sp. nov. isolated from marine sediment.</title>
        <authorList>
            <person name="Ji X."/>
        </authorList>
    </citation>
    <scope>NUCLEOTIDE SEQUENCE [LARGE SCALE GENOMIC DNA]</scope>
    <source>
        <strain evidence="22 23">D5</strain>
    </source>
</reference>
<dbReference type="SMART" id="SM00387">
    <property type="entry name" value="HATPase_c"/>
    <property type="match status" value="1"/>
</dbReference>
<dbReference type="Gene3D" id="3.30.450.20">
    <property type="entry name" value="PAS domain"/>
    <property type="match status" value="1"/>
</dbReference>
<evidence type="ECO:0000256" key="11">
    <source>
        <dbReference type="ARBA" id="ARBA00022741"/>
    </source>
</evidence>
<gene>
    <name evidence="22" type="primary">phoR</name>
    <name evidence="22" type="ORF">H4O21_17315</name>
</gene>
<evidence type="ECO:0000256" key="19">
    <source>
        <dbReference type="SAM" id="Phobius"/>
    </source>
</evidence>
<keyword evidence="9" id="KW-0808">Transferase</keyword>
<dbReference type="GO" id="GO:0000155">
    <property type="term" value="F:phosphorelay sensor kinase activity"/>
    <property type="evidence" value="ECO:0007669"/>
    <property type="project" value="InterPro"/>
</dbReference>
<dbReference type="InterPro" id="IPR021766">
    <property type="entry name" value="PhoR_N"/>
</dbReference>
<evidence type="ECO:0000259" key="20">
    <source>
        <dbReference type="PROSITE" id="PS50109"/>
    </source>
</evidence>
<dbReference type="FunFam" id="1.10.287.130:FF:000001">
    <property type="entry name" value="Two-component sensor histidine kinase"/>
    <property type="match status" value="1"/>
</dbReference>
<dbReference type="GO" id="GO:0005886">
    <property type="term" value="C:plasma membrane"/>
    <property type="evidence" value="ECO:0007669"/>
    <property type="project" value="UniProtKB-SubCell"/>
</dbReference>
<dbReference type="InterPro" id="IPR036097">
    <property type="entry name" value="HisK_dim/P_sf"/>
</dbReference>
<dbReference type="Pfam" id="PF13188">
    <property type="entry name" value="PAS_8"/>
    <property type="match status" value="1"/>
</dbReference>
<evidence type="ECO:0000256" key="1">
    <source>
        <dbReference type="ARBA" id="ARBA00000085"/>
    </source>
</evidence>
<evidence type="ECO:0000256" key="3">
    <source>
        <dbReference type="ARBA" id="ARBA00012438"/>
    </source>
</evidence>
<evidence type="ECO:0000256" key="7">
    <source>
        <dbReference type="ARBA" id="ARBA00022553"/>
    </source>
</evidence>
<dbReference type="InterPro" id="IPR014310">
    <property type="entry name" value="Sig_transdc_His_kinase_PhoR"/>
</dbReference>
<dbReference type="GO" id="GO:0004721">
    <property type="term" value="F:phosphoprotein phosphatase activity"/>
    <property type="evidence" value="ECO:0007669"/>
    <property type="project" value="InterPro"/>
</dbReference>
<evidence type="ECO:0000313" key="22">
    <source>
        <dbReference type="EMBL" id="MBB1488367.1"/>
    </source>
</evidence>
<evidence type="ECO:0000256" key="6">
    <source>
        <dbReference type="ARBA" id="ARBA00022475"/>
    </source>
</evidence>
<evidence type="ECO:0000256" key="15">
    <source>
        <dbReference type="ARBA" id="ARBA00023012"/>
    </source>
</evidence>
<dbReference type="Pfam" id="PF11808">
    <property type="entry name" value="PhoR"/>
    <property type="match status" value="1"/>
</dbReference>
<dbReference type="RefSeq" id="WP_182810138.1">
    <property type="nucleotide sequence ID" value="NZ_JACJFM010000027.1"/>
</dbReference>
<dbReference type="SUPFAM" id="SSF55874">
    <property type="entry name" value="ATPase domain of HSP90 chaperone/DNA topoisomerase II/histidine kinase"/>
    <property type="match status" value="1"/>
</dbReference>
<keyword evidence="12 22" id="KW-0418">Kinase</keyword>
<evidence type="ECO:0000313" key="23">
    <source>
        <dbReference type="Proteomes" id="UP000565262"/>
    </source>
</evidence>
<dbReference type="EMBL" id="JACJFM010000027">
    <property type="protein sequence ID" value="MBB1488367.1"/>
    <property type="molecule type" value="Genomic_DNA"/>
</dbReference>
<protein>
    <recommendedName>
        <fullName evidence="4">Phosphate regulon sensor protein PhoR</fullName>
        <ecNumber evidence="3">2.7.13.3</ecNumber>
    </recommendedName>
</protein>
<evidence type="ECO:0000256" key="12">
    <source>
        <dbReference type="ARBA" id="ARBA00022777"/>
    </source>
</evidence>
<feature type="domain" description="Histidine kinase" evidence="20">
    <location>
        <begin position="210"/>
        <end position="427"/>
    </location>
</feature>
<evidence type="ECO:0000256" key="13">
    <source>
        <dbReference type="ARBA" id="ARBA00022840"/>
    </source>
</evidence>
<dbReference type="GO" id="GO:0016036">
    <property type="term" value="P:cellular response to phosphate starvation"/>
    <property type="evidence" value="ECO:0007669"/>
    <property type="project" value="TreeGrafter"/>
</dbReference>
<keyword evidence="16 19" id="KW-0472">Membrane</keyword>
<dbReference type="SUPFAM" id="SSF47384">
    <property type="entry name" value="Homodimeric domain of signal transducing histidine kinase"/>
    <property type="match status" value="1"/>
</dbReference>
<dbReference type="InterPro" id="IPR000014">
    <property type="entry name" value="PAS"/>
</dbReference>
<dbReference type="InterPro" id="IPR036890">
    <property type="entry name" value="HATPase_C_sf"/>
</dbReference>
<evidence type="ECO:0000256" key="8">
    <source>
        <dbReference type="ARBA" id="ARBA00022592"/>
    </source>
</evidence>
<name>A0A839IVC4_9GAMM</name>
<sequence length="460" mass="53084">MTHIWRNELTRILYILLFAGVVGWISGSIAWAICTVLALYLWFALRFLMRLDQWLEGSPDQSPPESWGIWGYLFDKLYHNQKRHHQNQQRLIDIISKVQRSSGALRDAVVMIDQNGNLEWWNNAAETLLGLRSPADKGQGITNLLRDPRFIAYYDRQDYHDPLTLASPMDDNLILEYQITIFGRNERLMLVRNVTRLHRLEQMRKDFVANVSHELRTPLTVINGYLETFADFSDQLPPRWGRATQQMQQQSRRMQNIINDLLLLSRLETTDIEGQQQHIEMDRLIDSIRQDALLLSGEKAHNILIDNQCDAQVIGSENEIRSAVSNLVFNAVKYTPPESSIIIRWQETSQGATLTVEDNGPGINPRHLPRLTERFYRVDKGRSAETGGTGLGLAIVKHVLIRHNARMEIKSELEKGSRFICLFPLHRLHWDQEHQHKETAAATPALSDLMTSQDSRESLR</sequence>
<keyword evidence="5" id="KW-0813">Transport</keyword>
<feature type="transmembrane region" description="Helical" evidence="19">
    <location>
        <begin position="12"/>
        <end position="43"/>
    </location>
</feature>
<feature type="domain" description="PAS" evidence="21">
    <location>
        <begin position="87"/>
        <end position="131"/>
    </location>
</feature>
<feature type="region of interest" description="Disordered" evidence="18">
    <location>
        <begin position="439"/>
        <end position="460"/>
    </location>
</feature>
<dbReference type="PROSITE" id="PS50109">
    <property type="entry name" value="HIS_KIN"/>
    <property type="match status" value="1"/>
</dbReference>
<dbReference type="InterPro" id="IPR005467">
    <property type="entry name" value="His_kinase_dom"/>
</dbReference>
<evidence type="ECO:0000256" key="10">
    <source>
        <dbReference type="ARBA" id="ARBA00022692"/>
    </source>
</evidence>
<evidence type="ECO:0000256" key="17">
    <source>
        <dbReference type="ARBA" id="ARBA00025207"/>
    </source>
</evidence>
<evidence type="ECO:0000259" key="21">
    <source>
        <dbReference type="PROSITE" id="PS50112"/>
    </source>
</evidence>
<organism evidence="22 23">
    <name type="scientific">Oceanospirillum sediminis</name>
    <dbReference type="NCBI Taxonomy" id="2760088"/>
    <lineage>
        <taxon>Bacteria</taxon>
        <taxon>Pseudomonadati</taxon>
        <taxon>Pseudomonadota</taxon>
        <taxon>Gammaproteobacteria</taxon>
        <taxon>Oceanospirillales</taxon>
        <taxon>Oceanospirillaceae</taxon>
        <taxon>Oceanospirillum</taxon>
    </lineage>
</organism>
<evidence type="ECO:0000256" key="2">
    <source>
        <dbReference type="ARBA" id="ARBA00004236"/>
    </source>
</evidence>
<evidence type="ECO:0000256" key="5">
    <source>
        <dbReference type="ARBA" id="ARBA00022448"/>
    </source>
</evidence>
<dbReference type="Pfam" id="PF00512">
    <property type="entry name" value="HisKA"/>
    <property type="match status" value="1"/>
</dbReference>
<dbReference type="SMART" id="SM00388">
    <property type="entry name" value="HisKA"/>
    <property type="match status" value="1"/>
</dbReference>
<dbReference type="PANTHER" id="PTHR45453">
    <property type="entry name" value="PHOSPHATE REGULON SENSOR PROTEIN PHOR"/>
    <property type="match status" value="1"/>
</dbReference>
<evidence type="ECO:0000256" key="4">
    <source>
        <dbReference type="ARBA" id="ARBA00019665"/>
    </source>
</evidence>
<evidence type="ECO:0000256" key="14">
    <source>
        <dbReference type="ARBA" id="ARBA00022989"/>
    </source>
</evidence>
<keyword evidence="14 19" id="KW-1133">Transmembrane helix</keyword>
<dbReference type="NCBIfam" id="NF008235">
    <property type="entry name" value="PRK11006.1"/>
    <property type="match status" value="1"/>
</dbReference>
<dbReference type="InterPro" id="IPR035965">
    <property type="entry name" value="PAS-like_dom_sf"/>
</dbReference>
<dbReference type="PROSITE" id="PS50112">
    <property type="entry name" value="PAS"/>
    <property type="match status" value="1"/>
</dbReference>
<dbReference type="EC" id="2.7.13.3" evidence="3"/>